<accession>A0AAV6J9T1</accession>
<dbReference type="InterPro" id="IPR046796">
    <property type="entry name" value="Transposase_32_dom"/>
</dbReference>
<evidence type="ECO:0000313" key="3">
    <source>
        <dbReference type="EMBL" id="KAG5536409.1"/>
    </source>
</evidence>
<feature type="compositionally biased region" description="Basic and acidic residues" evidence="1">
    <location>
        <begin position="331"/>
        <end position="343"/>
    </location>
</feature>
<feature type="compositionally biased region" description="Low complexity" evidence="1">
    <location>
        <begin position="253"/>
        <end position="263"/>
    </location>
</feature>
<dbReference type="Pfam" id="PF20167">
    <property type="entry name" value="Transposase_32"/>
    <property type="match status" value="1"/>
</dbReference>
<evidence type="ECO:0000259" key="2">
    <source>
        <dbReference type="Pfam" id="PF20167"/>
    </source>
</evidence>
<dbReference type="AlphaFoldDB" id="A0AAV6J9T1"/>
<feature type="region of interest" description="Disordered" evidence="1">
    <location>
        <begin position="329"/>
        <end position="361"/>
    </location>
</feature>
<protein>
    <recommendedName>
        <fullName evidence="2">Putative plant transposon protein domain-containing protein</fullName>
    </recommendedName>
</protein>
<sequence length="361" mass="40486">MAADAKLDWVESIPGRGFKSERQVNRRSFGNNSDIILQLGNQGLLFWCRALFGYNVAGVIEFYQNLDTSEALAKGKISSKVNNKKIVVDAKIIAQYLKYGRPEGDLVNYPRAEPIDSNEILNDLYTTIPNVGVPPHRPGKFKDVYRVLNQVVHYNLYPRGAENKPSRRSAEILYTFMNDAEYKADWAKFIFEQIVDFKGDTFGTARCPFPCMITAFLRQKGIERGEYEKLEPPSPGVITPAVVVKSKSQSKAAAVGTSAGPSSSAPPEPSLWSVPDPKASKESIWRKMCCQNIAIWNCIQKEKNERKKLSREVGELKDELRWHTQYIESTSDEKYEAPPRVEEANSEEEILFGPGAAPGGQ</sequence>
<evidence type="ECO:0000313" key="4">
    <source>
        <dbReference type="Proteomes" id="UP000823749"/>
    </source>
</evidence>
<dbReference type="Proteomes" id="UP000823749">
    <property type="component" value="Chromosome 8"/>
</dbReference>
<reference evidence="3" key="1">
    <citation type="submission" date="2020-08" db="EMBL/GenBank/DDBJ databases">
        <title>Plant Genome Project.</title>
        <authorList>
            <person name="Zhang R.-G."/>
        </authorList>
    </citation>
    <scope>NUCLEOTIDE SEQUENCE</scope>
    <source>
        <strain evidence="3">WSP0</strain>
        <tissue evidence="3">Leaf</tissue>
    </source>
</reference>
<comment type="caution">
    <text evidence="3">The sequence shown here is derived from an EMBL/GenBank/DDBJ whole genome shotgun (WGS) entry which is preliminary data.</text>
</comment>
<dbReference type="EMBL" id="JACTNZ010000008">
    <property type="protein sequence ID" value="KAG5536409.1"/>
    <property type="molecule type" value="Genomic_DNA"/>
</dbReference>
<feature type="domain" description="Putative plant transposon protein" evidence="2">
    <location>
        <begin position="48"/>
        <end position="222"/>
    </location>
</feature>
<proteinExistence type="predicted"/>
<name>A0AAV6J9T1_9ERIC</name>
<gene>
    <name evidence="3" type="ORF">RHGRI_023993</name>
</gene>
<keyword evidence="4" id="KW-1185">Reference proteome</keyword>
<evidence type="ECO:0000256" key="1">
    <source>
        <dbReference type="SAM" id="MobiDB-lite"/>
    </source>
</evidence>
<organism evidence="3 4">
    <name type="scientific">Rhododendron griersonianum</name>
    <dbReference type="NCBI Taxonomy" id="479676"/>
    <lineage>
        <taxon>Eukaryota</taxon>
        <taxon>Viridiplantae</taxon>
        <taxon>Streptophyta</taxon>
        <taxon>Embryophyta</taxon>
        <taxon>Tracheophyta</taxon>
        <taxon>Spermatophyta</taxon>
        <taxon>Magnoliopsida</taxon>
        <taxon>eudicotyledons</taxon>
        <taxon>Gunneridae</taxon>
        <taxon>Pentapetalae</taxon>
        <taxon>asterids</taxon>
        <taxon>Ericales</taxon>
        <taxon>Ericaceae</taxon>
        <taxon>Ericoideae</taxon>
        <taxon>Rhodoreae</taxon>
        <taxon>Rhododendron</taxon>
    </lineage>
</organism>
<feature type="region of interest" description="Disordered" evidence="1">
    <location>
        <begin position="253"/>
        <end position="277"/>
    </location>
</feature>